<dbReference type="PROSITE" id="PS50880">
    <property type="entry name" value="TOPRIM"/>
    <property type="match status" value="1"/>
</dbReference>
<dbReference type="GO" id="GO:0019843">
    <property type="term" value="F:rRNA binding"/>
    <property type="evidence" value="ECO:0007669"/>
    <property type="project" value="UniProtKB-KW"/>
</dbReference>
<dbReference type="InterPro" id="IPR025156">
    <property type="entry name" value="RNase_M5_C"/>
</dbReference>
<keyword evidence="9" id="KW-0460">Magnesium</keyword>
<dbReference type="PANTHER" id="PTHR39156:SF1">
    <property type="entry name" value="RIBONUCLEASE M5"/>
    <property type="match status" value="1"/>
</dbReference>
<dbReference type="EC" id="3.1.26.8" evidence="11 12"/>
<keyword evidence="6 11" id="KW-0699">rRNA-binding</keyword>
<dbReference type="Pfam" id="PF01751">
    <property type="entry name" value="Toprim"/>
    <property type="match status" value="1"/>
</dbReference>
<evidence type="ECO:0000256" key="9">
    <source>
        <dbReference type="ARBA" id="ARBA00022842"/>
    </source>
</evidence>
<dbReference type="Pfam" id="PF13331">
    <property type="entry name" value="DUF4093"/>
    <property type="match status" value="1"/>
</dbReference>
<evidence type="ECO:0000256" key="2">
    <source>
        <dbReference type="ARBA" id="ARBA00022517"/>
    </source>
</evidence>
<dbReference type="SUPFAM" id="SSF110455">
    <property type="entry name" value="Toprim domain"/>
    <property type="match status" value="1"/>
</dbReference>
<evidence type="ECO:0000256" key="4">
    <source>
        <dbReference type="ARBA" id="ARBA00022722"/>
    </source>
</evidence>
<keyword evidence="3 11" id="KW-0698">rRNA processing</keyword>
<dbReference type="InterPro" id="IPR006171">
    <property type="entry name" value="TOPRIM_dom"/>
</dbReference>
<dbReference type="GO" id="GO:0046872">
    <property type="term" value="F:metal ion binding"/>
    <property type="evidence" value="ECO:0007669"/>
    <property type="project" value="UniProtKB-KW"/>
</dbReference>
<evidence type="ECO:0000256" key="3">
    <source>
        <dbReference type="ARBA" id="ARBA00022552"/>
    </source>
</evidence>
<keyword evidence="8 11" id="KW-0378">Hydrolase</keyword>
<feature type="domain" description="Toprim" evidence="13">
    <location>
        <begin position="3"/>
        <end position="93"/>
    </location>
</feature>
<evidence type="ECO:0000313" key="15">
    <source>
        <dbReference type="Proteomes" id="UP000469523"/>
    </source>
</evidence>
<dbReference type="NCBIfam" id="TIGR00334">
    <property type="entry name" value="5S_RNA_mat_M5"/>
    <property type="match status" value="1"/>
</dbReference>
<dbReference type="Gene3D" id="3.40.1360.10">
    <property type="match status" value="1"/>
</dbReference>
<dbReference type="InterPro" id="IPR034141">
    <property type="entry name" value="TOPRIM_RNase_M5-like"/>
</dbReference>
<dbReference type="CDD" id="cd01027">
    <property type="entry name" value="TOPRIM_RNase_M5_like"/>
    <property type="match status" value="1"/>
</dbReference>
<proteinExistence type="inferred from homology"/>
<dbReference type="InterPro" id="IPR004466">
    <property type="entry name" value="RNase_M5"/>
</dbReference>
<evidence type="ECO:0000256" key="5">
    <source>
        <dbReference type="ARBA" id="ARBA00022723"/>
    </source>
</evidence>
<protein>
    <recommendedName>
        <fullName evidence="11 12">Ribonuclease M5</fullName>
        <ecNumber evidence="11 12">3.1.26.8</ecNumber>
    </recommendedName>
    <alternativeName>
        <fullName evidence="11">RNase M5</fullName>
    </alternativeName>
    <alternativeName>
        <fullName evidence="11">Ribosomal RNA terminal maturase M5</fullName>
    </alternativeName>
</protein>
<keyword evidence="10 11" id="KW-0694">RNA-binding</keyword>
<keyword evidence="4 11" id="KW-0540">Nuclease</keyword>
<dbReference type="GO" id="GO:0043822">
    <property type="term" value="F:ribonuclease M5 activity"/>
    <property type="evidence" value="ECO:0007669"/>
    <property type="project" value="UniProtKB-UniRule"/>
</dbReference>
<evidence type="ECO:0000256" key="1">
    <source>
        <dbReference type="ARBA" id="ARBA00022490"/>
    </source>
</evidence>
<keyword evidence="7 11" id="KW-0255">Endonuclease</keyword>
<keyword evidence="5" id="KW-0479">Metal-binding</keyword>
<dbReference type="PANTHER" id="PTHR39156">
    <property type="entry name" value="RIBONUCLEASE M5"/>
    <property type="match status" value="1"/>
</dbReference>
<reference evidence="14 15" key="1">
    <citation type="submission" date="2019-09" db="EMBL/GenBank/DDBJ databases">
        <title>In-depth cultivation of the pig gut microbiome towards novel bacterial diversity and tailored functional studies.</title>
        <authorList>
            <person name="Wylensek D."/>
            <person name="Hitch T.C.A."/>
            <person name="Clavel T."/>
        </authorList>
    </citation>
    <scope>NUCLEOTIDE SEQUENCE [LARGE SCALE GENOMIC DNA]</scope>
    <source>
        <strain evidence="14 15">WCA3-693-APC-4?</strain>
    </source>
</reference>
<comment type="similarity">
    <text evidence="11">Belongs to the ribonuclease M5 family.</text>
</comment>
<evidence type="ECO:0000256" key="11">
    <source>
        <dbReference type="HAMAP-Rule" id="MF_01469"/>
    </source>
</evidence>
<evidence type="ECO:0000256" key="12">
    <source>
        <dbReference type="NCBIfam" id="TIGR00334"/>
    </source>
</evidence>
<evidence type="ECO:0000256" key="7">
    <source>
        <dbReference type="ARBA" id="ARBA00022759"/>
    </source>
</evidence>
<dbReference type="FunFam" id="3.40.1360.10:FF:000006">
    <property type="entry name" value="Ribonuclease M5"/>
    <property type="match status" value="1"/>
</dbReference>
<evidence type="ECO:0000256" key="8">
    <source>
        <dbReference type="ARBA" id="ARBA00022801"/>
    </source>
</evidence>
<dbReference type="SMART" id="SM00493">
    <property type="entry name" value="TOPRIM"/>
    <property type="match status" value="1"/>
</dbReference>
<dbReference type="GO" id="GO:0006364">
    <property type="term" value="P:rRNA processing"/>
    <property type="evidence" value="ECO:0007669"/>
    <property type="project" value="UniProtKB-UniRule"/>
</dbReference>
<comment type="catalytic activity">
    <reaction evidence="11">
        <text>Endonucleolytic cleavage of RNA, removing 21 and 42 nucleotides, respectively, from the 5'- and 3'-termini of a 5S-rRNA precursor.</text>
        <dbReference type="EC" id="3.1.26.8"/>
    </reaction>
</comment>
<organism evidence="14 15">
    <name type="scientific">Tissierella pigra</name>
    <dbReference type="NCBI Taxonomy" id="2607614"/>
    <lineage>
        <taxon>Bacteria</taxon>
        <taxon>Bacillati</taxon>
        <taxon>Bacillota</taxon>
        <taxon>Tissierellia</taxon>
        <taxon>Tissierellales</taxon>
        <taxon>Tissierellaceae</taxon>
        <taxon>Tissierella</taxon>
    </lineage>
</organism>
<accession>A0A6N7XIJ1</accession>
<name>A0A6N7XIJ1_9FIRM</name>
<comment type="subcellular location">
    <subcellularLocation>
        <location evidence="11">Cytoplasm</location>
    </subcellularLocation>
</comment>
<keyword evidence="1 11" id="KW-0963">Cytoplasm</keyword>
<keyword evidence="15" id="KW-1185">Reference proteome</keyword>
<evidence type="ECO:0000256" key="6">
    <source>
        <dbReference type="ARBA" id="ARBA00022730"/>
    </source>
</evidence>
<dbReference type="RefSeq" id="WP_154438998.1">
    <property type="nucleotide sequence ID" value="NZ_JAHLPJ010000001.1"/>
</dbReference>
<evidence type="ECO:0000259" key="13">
    <source>
        <dbReference type="PROSITE" id="PS50880"/>
    </source>
</evidence>
<evidence type="ECO:0000256" key="10">
    <source>
        <dbReference type="ARBA" id="ARBA00022884"/>
    </source>
</evidence>
<dbReference type="HAMAP" id="MF_01469">
    <property type="entry name" value="RNase_M5"/>
    <property type="match status" value="1"/>
</dbReference>
<dbReference type="Proteomes" id="UP000469523">
    <property type="component" value="Unassembled WGS sequence"/>
</dbReference>
<comment type="caution">
    <text evidence="14">The sequence shown here is derived from an EMBL/GenBank/DDBJ whole genome shotgun (WGS) entry which is preliminary data.</text>
</comment>
<keyword evidence="2 11" id="KW-0690">Ribosome biogenesis</keyword>
<dbReference type="GO" id="GO:0005737">
    <property type="term" value="C:cytoplasm"/>
    <property type="evidence" value="ECO:0007669"/>
    <property type="project" value="UniProtKB-SubCell"/>
</dbReference>
<comment type="function">
    <text evidence="11">Required for correct processing of both the 5' and 3' ends of 5S rRNA precursor. Cleaves both sides of a double-stranded region yielding mature 5S rRNA in one step.</text>
</comment>
<dbReference type="AlphaFoldDB" id="A0A6N7XIJ1"/>
<dbReference type="EMBL" id="VUNQ01000005">
    <property type="protein sequence ID" value="MSU00572.1"/>
    <property type="molecule type" value="Genomic_DNA"/>
</dbReference>
<gene>
    <name evidence="11 14" type="primary">rnmV</name>
    <name evidence="14" type="ORF">FYJ83_03705</name>
</gene>
<sequence>MIKEVIVVEGRDDITAVKAAVDAEVIATGGFGYNKEFIRNLKSIAEKTGIIILTDPDYAGEQIRKDLSKHIKNCKHAFLPQGKALKKNDIGVENANKEDILEAILKSRPSNVERKEEFTKEEIIALGLAGGEGSREKREELGNILGIGYANSKQFLNRLNNFGITREEFEQALERIEK</sequence>
<evidence type="ECO:0000313" key="14">
    <source>
        <dbReference type="EMBL" id="MSU00572.1"/>
    </source>
</evidence>